<dbReference type="InterPro" id="IPR002557">
    <property type="entry name" value="Chitin-bd_dom"/>
</dbReference>
<comment type="caution">
    <text evidence="5">The sequence shown here is derived from an EMBL/GenBank/DDBJ whole genome shotgun (WGS) entry which is preliminary data.</text>
</comment>
<reference evidence="5" key="1">
    <citation type="submission" date="2021-06" db="EMBL/GenBank/DDBJ databases">
        <authorList>
            <person name="Hodson N. C."/>
            <person name="Mongue J. A."/>
            <person name="Jaron S. K."/>
        </authorList>
    </citation>
    <scope>NUCLEOTIDE SEQUENCE</scope>
</reference>
<proteinExistence type="predicted"/>
<keyword evidence="6" id="KW-1185">Reference proteome</keyword>
<feature type="signal peptide" evidence="3">
    <location>
        <begin position="1"/>
        <end position="27"/>
    </location>
</feature>
<evidence type="ECO:0000256" key="2">
    <source>
        <dbReference type="ARBA" id="ARBA00023157"/>
    </source>
</evidence>
<evidence type="ECO:0000313" key="5">
    <source>
        <dbReference type="EMBL" id="CAG7731667.1"/>
    </source>
</evidence>
<keyword evidence="3" id="KW-0732">Signal</keyword>
<keyword evidence="2" id="KW-1015">Disulfide bond</keyword>
<keyword evidence="1" id="KW-0147">Chitin-binding</keyword>
<dbReference type="OrthoDB" id="6020543at2759"/>
<dbReference type="Proteomes" id="UP000708208">
    <property type="component" value="Unassembled WGS sequence"/>
</dbReference>
<feature type="chain" id="PRO_5035233210" description="Chitin-binding type-2 domain-containing protein" evidence="3">
    <location>
        <begin position="28"/>
        <end position="95"/>
    </location>
</feature>
<protein>
    <recommendedName>
        <fullName evidence="4">Chitin-binding type-2 domain-containing protein</fullName>
    </recommendedName>
</protein>
<dbReference type="GO" id="GO:0005576">
    <property type="term" value="C:extracellular region"/>
    <property type="evidence" value="ECO:0007669"/>
    <property type="project" value="InterPro"/>
</dbReference>
<sequence length="95" mass="10707">MDSKLICYLGVLISISAFLLCPVVVEGIECTSNPNYVYPNPKDCTSFYKCWNGKLYPFTCPDPLVFNTELLVCDWKWNVLTCYTEIVTDYGLGSG</sequence>
<evidence type="ECO:0000313" key="6">
    <source>
        <dbReference type="Proteomes" id="UP000708208"/>
    </source>
</evidence>
<evidence type="ECO:0000256" key="1">
    <source>
        <dbReference type="ARBA" id="ARBA00022669"/>
    </source>
</evidence>
<feature type="domain" description="Chitin-binding type-2" evidence="4">
    <location>
        <begin position="27"/>
        <end position="84"/>
    </location>
</feature>
<dbReference type="PANTHER" id="PTHR23301">
    <property type="entry name" value="CHITIN BINDING PERITROPHIN-A"/>
    <property type="match status" value="1"/>
</dbReference>
<dbReference type="AlphaFoldDB" id="A0A8J2K3V4"/>
<dbReference type="EMBL" id="CAJVCH010217347">
    <property type="protein sequence ID" value="CAG7731667.1"/>
    <property type="molecule type" value="Genomic_DNA"/>
</dbReference>
<accession>A0A8J2K3V4</accession>
<dbReference type="PROSITE" id="PS50940">
    <property type="entry name" value="CHIT_BIND_II"/>
    <property type="match status" value="1"/>
</dbReference>
<name>A0A8J2K3V4_9HEXA</name>
<dbReference type="Pfam" id="PF01607">
    <property type="entry name" value="CBM_14"/>
    <property type="match status" value="1"/>
</dbReference>
<evidence type="ECO:0000259" key="4">
    <source>
        <dbReference type="PROSITE" id="PS50940"/>
    </source>
</evidence>
<organism evidence="5 6">
    <name type="scientific">Allacma fusca</name>
    <dbReference type="NCBI Taxonomy" id="39272"/>
    <lineage>
        <taxon>Eukaryota</taxon>
        <taxon>Metazoa</taxon>
        <taxon>Ecdysozoa</taxon>
        <taxon>Arthropoda</taxon>
        <taxon>Hexapoda</taxon>
        <taxon>Collembola</taxon>
        <taxon>Symphypleona</taxon>
        <taxon>Sminthuridae</taxon>
        <taxon>Allacma</taxon>
    </lineage>
</organism>
<dbReference type="InterPro" id="IPR051940">
    <property type="entry name" value="Chitin_bind-dev_reg"/>
</dbReference>
<dbReference type="SMART" id="SM00494">
    <property type="entry name" value="ChtBD2"/>
    <property type="match status" value="1"/>
</dbReference>
<dbReference type="PANTHER" id="PTHR23301:SF0">
    <property type="entry name" value="CHITIN-BINDING TYPE-2 DOMAIN-CONTAINING PROTEIN-RELATED"/>
    <property type="match status" value="1"/>
</dbReference>
<evidence type="ECO:0000256" key="3">
    <source>
        <dbReference type="SAM" id="SignalP"/>
    </source>
</evidence>
<gene>
    <name evidence="5" type="ORF">AFUS01_LOCUS20243</name>
</gene>
<dbReference type="GO" id="GO:0008061">
    <property type="term" value="F:chitin binding"/>
    <property type="evidence" value="ECO:0007669"/>
    <property type="project" value="UniProtKB-KW"/>
</dbReference>